<protein>
    <submittedName>
        <fullName evidence="1">Uncharacterized protein</fullName>
    </submittedName>
</protein>
<sequence>MEVFTGDHGLPTDVVLFPDTHFPPFALPTTDTFSDHHKISADHNHFLPLQPPQKLRPIRCNARSSSDRCSLDDAVDAKTLSWQSEDVLLNAETDGGSLIPPNCSELGLPLTEGQIEAALSPSSSEETSKLQEPINEPTNKKKRKRKSRRKMELFIESMMKSVIEKQEEMHKQLIEMLEKTEKESIMRELAWKKQEIERAKRDEQARKQQLSQSRALISFIQNSLGQETQIPSFLEKQGDDHQNEENLNHDAAGNDDNHDIEMNNIEESECDPNTKRWPKSEVQALITVRAALNHKFIGKGSKGSVWDEVAADLSGMGYNRTPKKCKEKWENINKYYRRTTEKGKESKTCKYFGELEMLHKTGFISSSSHDEDQKHQGIALEFK</sequence>
<keyword evidence="2" id="KW-1185">Reference proteome</keyword>
<dbReference type="EMBL" id="CM042036">
    <property type="protein sequence ID" value="KAI3745339.1"/>
    <property type="molecule type" value="Genomic_DNA"/>
</dbReference>
<comment type="caution">
    <text evidence="1">The sequence shown here is derived from an EMBL/GenBank/DDBJ whole genome shotgun (WGS) entry which is preliminary data.</text>
</comment>
<evidence type="ECO:0000313" key="1">
    <source>
        <dbReference type="EMBL" id="KAI3745339.1"/>
    </source>
</evidence>
<name>A0ACB9DFB7_9ASTR</name>
<gene>
    <name evidence="1" type="ORF">L1987_58450</name>
</gene>
<accession>A0ACB9DFB7</accession>
<organism evidence="1 2">
    <name type="scientific">Smallanthus sonchifolius</name>
    <dbReference type="NCBI Taxonomy" id="185202"/>
    <lineage>
        <taxon>Eukaryota</taxon>
        <taxon>Viridiplantae</taxon>
        <taxon>Streptophyta</taxon>
        <taxon>Embryophyta</taxon>
        <taxon>Tracheophyta</taxon>
        <taxon>Spermatophyta</taxon>
        <taxon>Magnoliopsida</taxon>
        <taxon>eudicotyledons</taxon>
        <taxon>Gunneridae</taxon>
        <taxon>Pentapetalae</taxon>
        <taxon>asterids</taxon>
        <taxon>campanulids</taxon>
        <taxon>Asterales</taxon>
        <taxon>Asteraceae</taxon>
        <taxon>Asteroideae</taxon>
        <taxon>Heliantheae alliance</taxon>
        <taxon>Millerieae</taxon>
        <taxon>Smallanthus</taxon>
    </lineage>
</organism>
<proteinExistence type="predicted"/>
<evidence type="ECO:0000313" key="2">
    <source>
        <dbReference type="Proteomes" id="UP001056120"/>
    </source>
</evidence>
<reference evidence="2" key="1">
    <citation type="journal article" date="2022" name="Mol. Ecol. Resour.">
        <title>The genomes of chicory, endive, great burdock and yacon provide insights into Asteraceae palaeo-polyploidization history and plant inulin production.</title>
        <authorList>
            <person name="Fan W."/>
            <person name="Wang S."/>
            <person name="Wang H."/>
            <person name="Wang A."/>
            <person name="Jiang F."/>
            <person name="Liu H."/>
            <person name="Zhao H."/>
            <person name="Xu D."/>
            <person name="Zhang Y."/>
        </authorList>
    </citation>
    <scope>NUCLEOTIDE SEQUENCE [LARGE SCALE GENOMIC DNA]</scope>
    <source>
        <strain evidence="2">cv. Yunnan</strain>
    </source>
</reference>
<reference evidence="1 2" key="2">
    <citation type="journal article" date="2022" name="Mol. Ecol. Resour.">
        <title>The genomes of chicory, endive, great burdock and yacon provide insights into Asteraceae paleo-polyploidization history and plant inulin production.</title>
        <authorList>
            <person name="Fan W."/>
            <person name="Wang S."/>
            <person name="Wang H."/>
            <person name="Wang A."/>
            <person name="Jiang F."/>
            <person name="Liu H."/>
            <person name="Zhao H."/>
            <person name="Xu D."/>
            <person name="Zhang Y."/>
        </authorList>
    </citation>
    <scope>NUCLEOTIDE SEQUENCE [LARGE SCALE GENOMIC DNA]</scope>
    <source>
        <strain evidence="2">cv. Yunnan</strain>
        <tissue evidence="1">Leaves</tissue>
    </source>
</reference>
<dbReference type="Proteomes" id="UP001056120">
    <property type="component" value="Linkage Group LG19"/>
</dbReference>